<organism evidence="3 4">
    <name type="scientific">Aerophobetes bacterium</name>
    <dbReference type="NCBI Taxonomy" id="2030807"/>
    <lineage>
        <taxon>Bacteria</taxon>
        <taxon>Candidatus Aerophobota</taxon>
    </lineage>
</organism>
<gene>
    <name evidence="3" type="ORF">E3J95_05395</name>
</gene>
<dbReference type="SUPFAM" id="SSF52499">
    <property type="entry name" value="Isochorismatase-like hydrolases"/>
    <property type="match status" value="1"/>
</dbReference>
<name>A0A523QHP0_UNCAE</name>
<dbReference type="PANTHER" id="PTHR43540:SF6">
    <property type="entry name" value="ISOCHORISMATASE-LIKE DOMAIN-CONTAINING PROTEIN"/>
    <property type="match status" value="1"/>
</dbReference>
<proteinExistence type="predicted"/>
<dbReference type="GO" id="GO:0016787">
    <property type="term" value="F:hydrolase activity"/>
    <property type="evidence" value="ECO:0007669"/>
    <property type="project" value="UniProtKB-KW"/>
</dbReference>
<dbReference type="InterPro" id="IPR050272">
    <property type="entry name" value="Isochorismatase-like_hydrls"/>
</dbReference>
<keyword evidence="1" id="KW-0378">Hydrolase</keyword>
<dbReference type="InterPro" id="IPR036380">
    <property type="entry name" value="Isochorismatase-like_sf"/>
</dbReference>
<reference evidence="3 4" key="1">
    <citation type="submission" date="2019-03" db="EMBL/GenBank/DDBJ databases">
        <title>Metabolic potential of uncultured bacteria and archaea associated with petroleum seepage in deep-sea sediments.</title>
        <authorList>
            <person name="Dong X."/>
            <person name="Hubert C."/>
        </authorList>
    </citation>
    <scope>NUCLEOTIDE SEQUENCE [LARGE SCALE GENOMIC DNA]</scope>
    <source>
        <strain evidence="3">E44_bin92</strain>
    </source>
</reference>
<sequence length="263" mass="29523">MKKRRLVILSGVPAVTGGTSDGSAVGQHEPDPEYFGIRAKGKIAVEAKPEPLEIDLSRTAILVVDMQNAFLKKGGMLEKADRPLVGEGTIKPIQKILKVGREKNIKIIYMRYVYNKDLSDSGGPQSPNWYKESGLILMHEHPELKGKLLTAGTWDAEIIDELKPLPDDIVVDKMRYSGFWGTKLHYVLTTLNIKYLVYTGIAINVCLGTTLIDSFFREYWPILVTDAVDHIGPECCRDGLLWTIERFFGWLTTSDRLIESLSK</sequence>
<evidence type="ECO:0000313" key="4">
    <source>
        <dbReference type="Proteomes" id="UP000320781"/>
    </source>
</evidence>
<accession>A0A523QHP0</accession>
<evidence type="ECO:0000259" key="2">
    <source>
        <dbReference type="Pfam" id="PF00857"/>
    </source>
</evidence>
<dbReference type="EMBL" id="SOKU01000265">
    <property type="protein sequence ID" value="TES85030.1"/>
    <property type="molecule type" value="Genomic_DNA"/>
</dbReference>
<evidence type="ECO:0000256" key="1">
    <source>
        <dbReference type="ARBA" id="ARBA00022801"/>
    </source>
</evidence>
<comment type="caution">
    <text evidence="3">The sequence shown here is derived from an EMBL/GenBank/DDBJ whole genome shotgun (WGS) entry which is preliminary data.</text>
</comment>
<dbReference type="PANTHER" id="PTHR43540">
    <property type="entry name" value="PEROXYUREIDOACRYLATE/UREIDOACRYLATE AMIDOHYDROLASE-RELATED"/>
    <property type="match status" value="1"/>
</dbReference>
<dbReference type="InterPro" id="IPR000868">
    <property type="entry name" value="Isochorismatase-like_dom"/>
</dbReference>
<evidence type="ECO:0000313" key="3">
    <source>
        <dbReference type="EMBL" id="TES85030.1"/>
    </source>
</evidence>
<dbReference type="Gene3D" id="3.40.50.850">
    <property type="entry name" value="Isochorismatase-like"/>
    <property type="match status" value="1"/>
</dbReference>
<dbReference type="CDD" id="cd00431">
    <property type="entry name" value="cysteine_hydrolases"/>
    <property type="match status" value="1"/>
</dbReference>
<dbReference type="Proteomes" id="UP000320781">
    <property type="component" value="Unassembled WGS sequence"/>
</dbReference>
<protein>
    <submittedName>
        <fullName evidence="3">Isochorismatase family protein</fullName>
    </submittedName>
</protein>
<dbReference type="Pfam" id="PF00857">
    <property type="entry name" value="Isochorismatase"/>
    <property type="match status" value="1"/>
</dbReference>
<dbReference type="AlphaFoldDB" id="A0A523QHP0"/>
<feature type="domain" description="Isochorismatase-like" evidence="2">
    <location>
        <begin position="59"/>
        <end position="255"/>
    </location>
</feature>